<gene>
    <name evidence="3" type="ORF">GCM10010238_20200</name>
</gene>
<feature type="compositionally biased region" description="Polar residues" evidence="2">
    <location>
        <begin position="56"/>
        <end position="81"/>
    </location>
</feature>
<dbReference type="SUPFAM" id="SSF158997">
    <property type="entry name" value="Trm112p-like"/>
    <property type="match status" value="1"/>
</dbReference>
<dbReference type="GO" id="GO:0005829">
    <property type="term" value="C:cytosol"/>
    <property type="evidence" value="ECO:0007669"/>
    <property type="project" value="TreeGrafter"/>
</dbReference>
<feature type="region of interest" description="Disordered" evidence="2">
    <location>
        <begin position="1"/>
        <end position="93"/>
    </location>
</feature>
<reference evidence="3" key="1">
    <citation type="journal article" date="2014" name="Int. J. Syst. Evol. Microbiol.">
        <title>Complete genome sequence of Corynebacterium casei LMG S-19264T (=DSM 44701T), isolated from a smear-ripened cheese.</title>
        <authorList>
            <consortium name="US DOE Joint Genome Institute (JGI-PGF)"/>
            <person name="Walter F."/>
            <person name="Albersmeier A."/>
            <person name="Kalinowski J."/>
            <person name="Ruckert C."/>
        </authorList>
    </citation>
    <scope>NUCLEOTIDE SEQUENCE</scope>
    <source>
        <strain evidence="3">JCM 4234</strain>
    </source>
</reference>
<dbReference type="Proteomes" id="UP000653493">
    <property type="component" value="Unassembled WGS sequence"/>
</dbReference>
<comment type="similarity">
    <text evidence="1">Belongs to the UPF0434 family.</text>
</comment>
<organism evidence="3 4">
    <name type="scientific">Streptomyces griseoviridis</name>
    <dbReference type="NCBI Taxonomy" id="45398"/>
    <lineage>
        <taxon>Bacteria</taxon>
        <taxon>Bacillati</taxon>
        <taxon>Actinomycetota</taxon>
        <taxon>Actinomycetes</taxon>
        <taxon>Kitasatosporales</taxon>
        <taxon>Streptomycetaceae</taxon>
        <taxon>Streptomyces</taxon>
    </lineage>
</organism>
<feature type="compositionally biased region" description="Basic and acidic residues" evidence="2">
    <location>
        <begin position="8"/>
        <end position="23"/>
    </location>
</feature>
<dbReference type="AlphaFoldDB" id="A0A918GDZ7"/>
<name>A0A918GDZ7_STRGD</name>
<evidence type="ECO:0000313" key="4">
    <source>
        <dbReference type="Proteomes" id="UP000653493"/>
    </source>
</evidence>
<proteinExistence type="inferred from homology"/>
<protein>
    <recommendedName>
        <fullName evidence="1">UPF0434 protein GCM10010238_20200</fullName>
    </recommendedName>
</protein>
<dbReference type="Gene3D" id="2.20.25.10">
    <property type="match status" value="1"/>
</dbReference>
<keyword evidence="4" id="KW-1185">Reference proteome</keyword>
<dbReference type="InterPro" id="IPR005651">
    <property type="entry name" value="Trm112-like"/>
</dbReference>
<dbReference type="Pfam" id="PF03966">
    <property type="entry name" value="Trm112p"/>
    <property type="match status" value="1"/>
</dbReference>
<evidence type="ECO:0000256" key="2">
    <source>
        <dbReference type="SAM" id="MobiDB-lite"/>
    </source>
</evidence>
<reference evidence="3" key="2">
    <citation type="submission" date="2020-09" db="EMBL/GenBank/DDBJ databases">
        <authorList>
            <person name="Sun Q."/>
            <person name="Ohkuma M."/>
        </authorList>
    </citation>
    <scope>NUCLEOTIDE SEQUENCE</scope>
    <source>
        <strain evidence="3">JCM 4234</strain>
    </source>
</reference>
<dbReference type="EMBL" id="BMSL01000003">
    <property type="protein sequence ID" value="GGS30883.1"/>
    <property type="molecule type" value="Genomic_DNA"/>
</dbReference>
<dbReference type="PANTHER" id="PTHR33505:SF4">
    <property type="entry name" value="PROTEIN PREY, MITOCHONDRIAL"/>
    <property type="match status" value="1"/>
</dbReference>
<dbReference type="PANTHER" id="PTHR33505">
    <property type="entry name" value="ZGC:162634"/>
    <property type="match status" value="1"/>
</dbReference>
<evidence type="ECO:0000256" key="1">
    <source>
        <dbReference type="HAMAP-Rule" id="MF_01187"/>
    </source>
</evidence>
<evidence type="ECO:0000313" key="3">
    <source>
        <dbReference type="EMBL" id="GGS30883.1"/>
    </source>
</evidence>
<sequence length="146" mass="15496">MKVLGPRPRADRAGSHAVTREDPGSPTFRPTESGGGWAQARGSGWRSPRYGRDNARTSVTAPTGGTLTSRSTHPHSPTEPRTTPPPKGPAMPLEAGLLDILACPACHAPLEEQSEELVCTGQDCGLAYPVRDGIPVLLIDEARRPE</sequence>
<dbReference type="HAMAP" id="MF_01187">
    <property type="entry name" value="UPF0434"/>
    <property type="match status" value="1"/>
</dbReference>
<comment type="caution">
    <text evidence="3">The sequence shown here is derived from an EMBL/GenBank/DDBJ whole genome shotgun (WGS) entry which is preliminary data.</text>
</comment>
<accession>A0A918GDZ7</accession>